<keyword evidence="2" id="KW-0489">Methyltransferase</keyword>
<dbReference type="PANTHER" id="PTHR43861:SF3">
    <property type="entry name" value="PUTATIVE (AFU_ORTHOLOGUE AFUA_2G14390)-RELATED"/>
    <property type="match status" value="1"/>
</dbReference>
<sequence>MNVFDPVRYKETTCQQWQSAAKAWNDWSPLLRRWLGPATEILIEMSQIGPGSRVLIVAAGAGDETLQIAERVGPTGYVLATDISSNILDHAAENARRAGFTHVEARVMDGENLEVPEASFDAVISRVGLIYFPDQQKALAGMRRALRVGGRIGAIVYGTAENNRFFSVPVSIIRRRANLPPPLPGQPGPFSLGGPGILTDEIRRAGFHDVEALLVAAPVCTPNAADCVRFERESFGALHQMLSGLDDAGREEAWQEIEQALRAFDTASGFEGPCEMVVACGTK</sequence>
<evidence type="ECO:0000313" key="2">
    <source>
        <dbReference type="EMBL" id="MFC5068055.1"/>
    </source>
</evidence>
<dbReference type="RefSeq" id="WP_114957556.1">
    <property type="nucleotide sequence ID" value="NZ_JBHSJF010000006.1"/>
</dbReference>
<comment type="caution">
    <text evidence="2">The sequence shown here is derived from an EMBL/GenBank/DDBJ whole genome shotgun (WGS) entry which is preliminary data.</text>
</comment>
<dbReference type="EMBL" id="JBHSJF010000006">
    <property type="protein sequence ID" value="MFC5068055.1"/>
    <property type="molecule type" value="Genomic_DNA"/>
</dbReference>
<dbReference type="SUPFAM" id="SSF53335">
    <property type="entry name" value="S-adenosyl-L-methionine-dependent methyltransferases"/>
    <property type="match status" value="1"/>
</dbReference>
<dbReference type="Gene3D" id="3.40.50.150">
    <property type="entry name" value="Vaccinia Virus protein VP39"/>
    <property type="match status" value="1"/>
</dbReference>
<dbReference type="PANTHER" id="PTHR43861">
    <property type="entry name" value="TRANS-ACONITATE 2-METHYLTRANSFERASE-RELATED"/>
    <property type="match status" value="1"/>
</dbReference>
<dbReference type="GO" id="GO:0032259">
    <property type="term" value="P:methylation"/>
    <property type="evidence" value="ECO:0007669"/>
    <property type="project" value="UniProtKB-KW"/>
</dbReference>
<organism evidence="2 3">
    <name type="scientific">Flaviflagellibacter deserti</name>
    <dbReference type="NCBI Taxonomy" id="2267266"/>
    <lineage>
        <taxon>Bacteria</taxon>
        <taxon>Pseudomonadati</taxon>
        <taxon>Pseudomonadota</taxon>
        <taxon>Alphaproteobacteria</taxon>
        <taxon>Hyphomicrobiales</taxon>
        <taxon>Flaviflagellibacter</taxon>
    </lineage>
</organism>
<accession>A0ABV9YYY2</accession>
<dbReference type="Pfam" id="PF01209">
    <property type="entry name" value="Ubie_methyltran"/>
    <property type="match status" value="1"/>
</dbReference>
<keyword evidence="3" id="KW-1185">Reference proteome</keyword>
<dbReference type="InterPro" id="IPR029063">
    <property type="entry name" value="SAM-dependent_MTases_sf"/>
</dbReference>
<dbReference type="Proteomes" id="UP001595796">
    <property type="component" value="Unassembled WGS sequence"/>
</dbReference>
<evidence type="ECO:0000256" key="1">
    <source>
        <dbReference type="ARBA" id="ARBA00022679"/>
    </source>
</evidence>
<reference evidence="3" key="1">
    <citation type="journal article" date="2019" name="Int. J. Syst. Evol. Microbiol.">
        <title>The Global Catalogue of Microorganisms (GCM) 10K type strain sequencing project: providing services to taxonomists for standard genome sequencing and annotation.</title>
        <authorList>
            <consortium name="The Broad Institute Genomics Platform"/>
            <consortium name="The Broad Institute Genome Sequencing Center for Infectious Disease"/>
            <person name="Wu L."/>
            <person name="Ma J."/>
        </authorList>
    </citation>
    <scope>NUCLEOTIDE SEQUENCE [LARGE SCALE GENOMIC DNA]</scope>
    <source>
        <strain evidence="3">CGMCC 1.16444</strain>
    </source>
</reference>
<dbReference type="EC" id="2.1.1.-" evidence="2"/>
<keyword evidence="1 2" id="KW-0808">Transferase</keyword>
<dbReference type="GO" id="GO:0008168">
    <property type="term" value="F:methyltransferase activity"/>
    <property type="evidence" value="ECO:0007669"/>
    <property type="project" value="UniProtKB-KW"/>
</dbReference>
<proteinExistence type="predicted"/>
<protein>
    <submittedName>
        <fullName evidence="2">Class I SAM-dependent methyltransferase</fullName>
        <ecNumber evidence="2">2.1.1.-</ecNumber>
    </submittedName>
</protein>
<name>A0ABV9YYY2_9HYPH</name>
<dbReference type="CDD" id="cd02440">
    <property type="entry name" value="AdoMet_MTases"/>
    <property type="match status" value="1"/>
</dbReference>
<evidence type="ECO:0000313" key="3">
    <source>
        <dbReference type="Proteomes" id="UP001595796"/>
    </source>
</evidence>
<gene>
    <name evidence="2" type="ORF">ACFPFW_08490</name>
</gene>